<dbReference type="STRING" id="1550241.MA03_02190"/>
<sequence>MPEITVDARGMACPGPISALTRAYRNAQNGDIIVVMATDPGFEPDVKAWIERTKNELLELKKEGEVIVARIKVVAKK</sequence>
<dbReference type="GeneID" id="25401003"/>
<dbReference type="PANTHER" id="PTHR33279:SF6">
    <property type="entry name" value="SULFUR CARRIER PROTEIN YEDF-RELATED"/>
    <property type="match status" value="1"/>
</dbReference>
<dbReference type="Gene3D" id="3.30.110.40">
    <property type="entry name" value="TusA-like domain"/>
    <property type="match status" value="1"/>
</dbReference>
<dbReference type="OrthoDB" id="45650at2157"/>
<dbReference type="InterPro" id="IPR001455">
    <property type="entry name" value="TusA-like"/>
</dbReference>
<gene>
    <name evidence="3" type="ORF">MA03_02190</name>
</gene>
<evidence type="ECO:0000313" key="3">
    <source>
        <dbReference type="EMBL" id="AKG38320.1"/>
    </source>
</evidence>
<dbReference type="Pfam" id="PF01206">
    <property type="entry name" value="TusA"/>
    <property type="match status" value="1"/>
</dbReference>
<dbReference type="PATRIC" id="fig|1550241.5.peg.447"/>
<feature type="domain" description="UPF0033" evidence="2">
    <location>
        <begin position="4"/>
        <end position="72"/>
    </location>
</feature>
<evidence type="ECO:0000259" key="2">
    <source>
        <dbReference type="Pfam" id="PF01206"/>
    </source>
</evidence>
<dbReference type="InterPro" id="IPR036868">
    <property type="entry name" value="TusA-like_sf"/>
</dbReference>
<reference evidence="3 4" key="1">
    <citation type="journal article" date="2015" name="Stand. Genomic Sci.">
        <title>Complete genome sequence of and proposal of Thermofilum uzonense sp. nov. a novel hyperthermophilic crenarchaeon and emended description of the genus Thermofilum.</title>
        <authorList>
            <person name="Toshchakov S.V."/>
            <person name="Korzhenkov A.A."/>
            <person name="Samarov N.I."/>
            <person name="Mazunin I.O."/>
            <person name="Mozhey O.I."/>
            <person name="Shmyr I.S."/>
            <person name="Derbikova K.S."/>
            <person name="Taranov E.A."/>
            <person name="Dominova I.N."/>
            <person name="Bonch-Osmolovskaya E.A."/>
            <person name="Patrushev M.V."/>
            <person name="Podosokorskaya O.A."/>
            <person name="Kublanov I.V."/>
        </authorList>
    </citation>
    <scope>NUCLEOTIDE SEQUENCE [LARGE SCALE GENOMIC DNA]</scope>
    <source>
        <strain evidence="3 4">1807-2</strain>
    </source>
</reference>
<proteinExistence type="inferred from homology"/>
<dbReference type="AlphaFoldDB" id="A0A0F7FGP2"/>
<dbReference type="RefSeq" id="WP_052883706.1">
    <property type="nucleotide sequence ID" value="NZ_CP009961.1"/>
</dbReference>
<dbReference type="HOGENOM" id="CLU_165255_1_2_2"/>
<comment type="similarity">
    <text evidence="1">Belongs to the sulfur carrier protein TusA family.</text>
</comment>
<dbReference type="Proteomes" id="UP000067434">
    <property type="component" value="Chromosome"/>
</dbReference>
<dbReference type="EMBL" id="CP009961">
    <property type="protein sequence ID" value="AKG38320.1"/>
    <property type="molecule type" value="Genomic_DNA"/>
</dbReference>
<dbReference type="KEGG" id="thf:MA03_02190"/>
<keyword evidence="4" id="KW-1185">Reference proteome</keyword>
<protein>
    <submittedName>
        <fullName evidence="3">SirA family protein</fullName>
    </submittedName>
</protein>
<accession>A0A0F7FGP2</accession>
<name>A0A0F7FGP2_9CREN</name>
<evidence type="ECO:0000256" key="1">
    <source>
        <dbReference type="ARBA" id="ARBA00008984"/>
    </source>
</evidence>
<organism evidence="3 4">
    <name type="scientific">Infirmifilum uzonense</name>
    <dbReference type="NCBI Taxonomy" id="1550241"/>
    <lineage>
        <taxon>Archaea</taxon>
        <taxon>Thermoproteota</taxon>
        <taxon>Thermoprotei</taxon>
        <taxon>Thermofilales</taxon>
        <taxon>Thermofilaceae</taxon>
        <taxon>Infirmifilum</taxon>
    </lineage>
</organism>
<dbReference type="PANTHER" id="PTHR33279">
    <property type="entry name" value="SULFUR CARRIER PROTEIN YEDF-RELATED"/>
    <property type="match status" value="1"/>
</dbReference>
<dbReference type="SUPFAM" id="SSF64307">
    <property type="entry name" value="SirA-like"/>
    <property type="match status" value="1"/>
</dbReference>
<evidence type="ECO:0000313" key="4">
    <source>
        <dbReference type="Proteomes" id="UP000067434"/>
    </source>
</evidence>